<dbReference type="PRINTS" id="PR00081">
    <property type="entry name" value="GDHRDH"/>
</dbReference>
<evidence type="ECO:0000259" key="4">
    <source>
        <dbReference type="SMART" id="SM00822"/>
    </source>
</evidence>
<feature type="domain" description="Ketoreductase" evidence="4">
    <location>
        <begin position="4"/>
        <end position="173"/>
    </location>
</feature>
<dbReference type="Pfam" id="PF00106">
    <property type="entry name" value="adh_short"/>
    <property type="match status" value="1"/>
</dbReference>
<organism evidence="5 6">
    <name type="scientific">Actinomadura latina</name>
    <dbReference type="NCBI Taxonomy" id="163603"/>
    <lineage>
        <taxon>Bacteria</taxon>
        <taxon>Bacillati</taxon>
        <taxon>Actinomycetota</taxon>
        <taxon>Actinomycetes</taxon>
        <taxon>Streptosporangiales</taxon>
        <taxon>Thermomonosporaceae</taxon>
        <taxon>Actinomadura</taxon>
    </lineage>
</organism>
<sequence>MSSTNVLVTGASSGIGRATALLFAERGARVFGTSRQVRPDEGGVRMLRLDVRSDASVRECVGEVLAQVDGLDILINNAGVMHEGFAEETSPEEARAVFETNFFGAVRLVNAVLPGMRERRRGRIVNVGSLAAWVGEPGEGFYAASKAALARYTESLRHEVWHLGIKVCLVEPGVFTTAVLNGSTATGAAIADYYGPRESARATLHSALRKGEDPREAARIIWKAATRPAPRGRYGAGRQSFVVPRLKTLAPQRLVDIALRRAYRLP</sequence>
<dbReference type="Gene3D" id="3.40.50.720">
    <property type="entry name" value="NAD(P)-binding Rossmann-like Domain"/>
    <property type="match status" value="1"/>
</dbReference>
<dbReference type="PANTHER" id="PTHR43976:SF16">
    <property type="entry name" value="SHORT-CHAIN DEHYDROGENASE_REDUCTASE FAMILY PROTEIN"/>
    <property type="match status" value="1"/>
</dbReference>
<dbReference type="InterPro" id="IPR051911">
    <property type="entry name" value="SDR_oxidoreductase"/>
</dbReference>
<dbReference type="SMART" id="SM00822">
    <property type="entry name" value="PKS_KR"/>
    <property type="match status" value="1"/>
</dbReference>
<dbReference type="PRINTS" id="PR00080">
    <property type="entry name" value="SDRFAMILY"/>
</dbReference>
<accession>A0A846Z4B8</accession>
<dbReference type="InterPro" id="IPR057326">
    <property type="entry name" value="KR_dom"/>
</dbReference>
<dbReference type="InterPro" id="IPR020904">
    <property type="entry name" value="Sc_DH/Rdtase_CS"/>
</dbReference>
<dbReference type="InterPro" id="IPR002347">
    <property type="entry name" value="SDR_fam"/>
</dbReference>
<dbReference type="PANTHER" id="PTHR43976">
    <property type="entry name" value="SHORT CHAIN DEHYDROGENASE"/>
    <property type="match status" value="1"/>
</dbReference>
<dbReference type="RefSeq" id="WP_067628846.1">
    <property type="nucleotide sequence ID" value="NZ_JAAXPI010000063.1"/>
</dbReference>
<evidence type="ECO:0000256" key="1">
    <source>
        <dbReference type="ARBA" id="ARBA00006484"/>
    </source>
</evidence>
<dbReference type="EMBL" id="JAAXPI010000063">
    <property type="protein sequence ID" value="NKZ07839.1"/>
    <property type="molecule type" value="Genomic_DNA"/>
</dbReference>
<dbReference type="PROSITE" id="PS00061">
    <property type="entry name" value="ADH_SHORT"/>
    <property type="match status" value="1"/>
</dbReference>
<dbReference type="Proteomes" id="UP000579250">
    <property type="component" value="Unassembled WGS sequence"/>
</dbReference>
<proteinExistence type="inferred from homology"/>
<evidence type="ECO:0000256" key="3">
    <source>
        <dbReference type="RuleBase" id="RU000363"/>
    </source>
</evidence>
<dbReference type="SUPFAM" id="SSF51735">
    <property type="entry name" value="NAD(P)-binding Rossmann-fold domains"/>
    <property type="match status" value="1"/>
</dbReference>
<gene>
    <name evidence="5" type="ORF">HGB48_29505</name>
</gene>
<protein>
    <submittedName>
        <fullName evidence="5">SDR family NAD(P)-dependent oxidoreductase</fullName>
    </submittedName>
</protein>
<dbReference type="GO" id="GO:0016491">
    <property type="term" value="F:oxidoreductase activity"/>
    <property type="evidence" value="ECO:0007669"/>
    <property type="project" value="UniProtKB-KW"/>
</dbReference>
<name>A0A846Z4B8_9ACTN</name>
<dbReference type="CDD" id="cd05374">
    <property type="entry name" value="17beta-HSD-like_SDR_c"/>
    <property type="match status" value="1"/>
</dbReference>
<reference evidence="5 6" key="1">
    <citation type="submission" date="2020-04" db="EMBL/GenBank/DDBJ databases">
        <title>MicrobeNet Type strains.</title>
        <authorList>
            <person name="Nicholson A.C."/>
        </authorList>
    </citation>
    <scope>NUCLEOTIDE SEQUENCE [LARGE SCALE GENOMIC DNA]</scope>
    <source>
        <strain evidence="5 6">ATCC BAA-277</strain>
    </source>
</reference>
<dbReference type="InterPro" id="IPR036291">
    <property type="entry name" value="NAD(P)-bd_dom_sf"/>
</dbReference>
<comment type="similarity">
    <text evidence="1 3">Belongs to the short-chain dehydrogenases/reductases (SDR) family.</text>
</comment>
<comment type="caution">
    <text evidence="5">The sequence shown here is derived from an EMBL/GenBank/DDBJ whole genome shotgun (WGS) entry which is preliminary data.</text>
</comment>
<evidence type="ECO:0000256" key="2">
    <source>
        <dbReference type="ARBA" id="ARBA00023002"/>
    </source>
</evidence>
<keyword evidence="2" id="KW-0560">Oxidoreductase</keyword>
<dbReference type="AlphaFoldDB" id="A0A846Z4B8"/>
<keyword evidence="6" id="KW-1185">Reference proteome</keyword>
<evidence type="ECO:0000313" key="5">
    <source>
        <dbReference type="EMBL" id="NKZ07839.1"/>
    </source>
</evidence>
<evidence type="ECO:0000313" key="6">
    <source>
        <dbReference type="Proteomes" id="UP000579250"/>
    </source>
</evidence>